<evidence type="ECO:0000256" key="5">
    <source>
        <dbReference type="ARBA" id="ARBA00023136"/>
    </source>
</evidence>
<dbReference type="AlphaFoldDB" id="A0A8J5I0F7"/>
<dbReference type="PANTHER" id="PTHR31769">
    <property type="entry name" value="OS07G0462200 PROTEIN-RELATED"/>
    <property type="match status" value="1"/>
</dbReference>
<reference evidence="8 9" key="1">
    <citation type="submission" date="2020-08" db="EMBL/GenBank/DDBJ databases">
        <title>Plant Genome Project.</title>
        <authorList>
            <person name="Zhang R.-G."/>
        </authorList>
    </citation>
    <scope>NUCLEOTIDE SEQUENCE [LARGE SCALE GENOMIC DNA]</scope>
    <source>
        <tissue evidence="8">Rhizome</tissue>
    </source>
</reference>
<evidence type="ECO:0000313" key="8">
    <source>
        <dbReference type="EMBL" id="KAG6524422.1"/>
    </source>
</evidence>
<evidence type="ECO:0000256" key="6">
    <source>
        <dbReference type="ARBA" id="ARBA00029467"/>
    </source>
</evidence>
<comment type="similarity">
    <text evidence="6">Belongs to the DESIGUAL family.</text>
</comment>
<evidence type="ECO:0000256" key="3">
    <source>
        <dbReference type="ARBA" id="ARBA00022729"/>
    </source>
</evidence>
<dbReference type="GO" id="GO:0012505">
    <property type="term" value="C:endomembrane system"/>
    <property type="evidence" value="ECO:0007669"/>
    <property type="project" value="UniProtKB-SubCell"/>
</dbReference>
<protein>
    <submittedName>
        <fullName evidence="8">Uncharacterized protein</fullName>
    </submittedName>
</protein>
<proteinExistence type="inferred from homology"/>
<organism evidence="8 9">
    <name type="scientific">Zingiber officinale</name>
    <name type="common">Ginger</name>
    <name type="synonym">Amomum zingiber</name>
    <dbReference type="NCBI Taxonomy" id="94328"/>
    <lineage>
        <taxon>Eukaryota</taxon>
        <taxon>Viridiplantae</taxon>
        <taxon>Streptophyta</taxon>
        <taxon>Embryophyta</taxon>
        <taxon>Tracheophyta</taxon>
        <taxon>Spermatophyta</taxon>
        <taxon>Magnoliopsida</taxon>
        <taxon>Liliopsida</taxon>
        <taxon>Zingiberales</taxon>
        <taxon>Zingiberaceae</taxon>
        <taxon>Zingiber</taxon>
    </lineage>
</organism>
<evidence type="ECO:0000256" key="1">
    <source>
        <dbReference type="ARBA" id="ARBA00004127"/>
    </source>
</evidence>
<dbReference type="EMBL" id="JACMSC010000004">
    <property type="protein sequence ID" value="KAG6524422.1"/>
    <property type="molecule type" value="Genomic_DNA"/>
</dbReference>
<comment type="subcellular location">
    <subcellularLocation>
        <location evidence="1">Endomembrane system</location>
        <topology evidence="1">Multi-pass membrane protein</topology>
    </subcellularLocation>
</comment>
<feature type="transmembrane region" description="Helical" evidence="7">
    <location>
        <begin position="445"/>
        <end position="469"/>
    </location>
</feature>
<keyword evidence="9" id="KW-1185">Reference proteome</keyword>
<keyword evidence="4 7" id="KW-1133">Transmembrane helix</keyword>
<name>A0A8J5I0F7_ZINOF</name>
<evidence type="ECO:0000256" key="7">
    <source>
        <dbReference type="SAM" id="Phobius"/>
    </source>
</evidence>
<dbReference type="InterPro" id="IPR009606">
    <property type="entry name" value="DEAL/Modifying_wall_lignin1/2"/>
</dbReference>
<keyword evidence="5 7" id="KW-0472">Membrane</keyword>
<comment type="caution">
    <text evidence="8">The sequence shown here is derived from an EMBL/GenBank/DDBJ whole genome shotgun (WGS) entry which is preliminary data.</text>
</comment>
<evidence type="ECO:0000313" key="9">
    <source>
        <dbReference type="Proteomes" id="UP000734854"/>
    </source>
</evidence>
<dbReference type="InterPro" id="IPR052222">
    <property type="entry name" value="DESIGUAL"/>
</dbReference>
<dbReference type="Pfam" id="PF06749">
    <property type="entry name" value="DUF1218"/>
    <property type="match status" value="1"/>
</dbReference>
<sequence>MGTCRRDNDMRRRSEERAVPGCGAEIGGEGRIRAAAIGLRCLTPWCPSISADATASSRLLPCAGHRFPLLAPIPKRFCPSRDLGAEFFLDVPLLSPLPARGQHSDASRPPATTHRADLFFCAQSRHSSHGATLQYTAEPSAEPWGGRDLAQNWVWKNPAERRFCSILLRSVDLLGSSINSSISADATASSRLLPCVGHRFPLLAPIPKRFCPSRDLGAEFFLDVPLLSPLPARGQHSDASRPPATTHRADLFFCAQSRHSSHGATPQYTAEPSAEPWGGRDLAQNWVWKNPAERRFCSILLRSVDLLGSSINSRPLMKTTQAAASEQSSQSRNAGEAPTVHALLLLLHRRRENRGRQQVLEFFLLEMRDDLHRARLLWDSDLELDLEREIGGDPSPFPDPNILLDYSFQAVEIQVGRLLHVARVVSDSEDNYNYCVYDSDIATGYGVGALLFLLLSHAILMILTNCLCFGRRSLAPGGPRACTLLLFLLSTVTFIIAEACLLAGSVRNAHHTRYRNMFFDGDLSCDTVRKGVFAAGAAFVFFTALLTELYYIFYSKAVASDELPYGSGAGAVGMSSFH</sequence>
<keyword evidence="2 7" id="KW-0812">Transmembrane</keyword>
<gene>
    <name evidence="8" type="ORF">ZIOFF_014331</name>
</gene>
<keyword evidence="3" id="KW-0732">Signal</keyword>
<evidence type="ECO:0000256" key="4">
    <source>
        <dbReference type="ARBA" id="ARBA00022989"/>
    </source>
</evidence>
<accession>A0A8J5I0F7</accession>
<dbReference type="Proteomes" id="UP000734854">
    <property type="component" value="Unassembled WGS sequence"/>
</dbReference>
<feature type="transmembrane region" description="Helical" evidence="7">
    <location>
        <begin position="532"/>
        <end position="553"/>
    </location>
</feature>
<feature type="transmembrane region" description="Helical" evidence="7">
    <location>
        <begin position="481"/>
        <end position="504"/>
    </location>
</feature>
<evidence type="ECO:0000256" key="2">
    <source>
        <dbReference type="ARBA" id="ARBA00022692"/>
    </source>
</evidence>